<comment type="similarity">
    <text evidence="3 13">Belongs to the adenylyl cyclase class-1 family.</text>
</comment>
<dbReference type="GO" id="GO:0006171">
    <property type="term" value="P:cAMP biosynthetic process"/>
    <property type="evidence" value="ECO:0007669"/>
    <property type="project" value="UniProtKB-KW"/>
</dbReference>
<dbReference type="InterPro" id="IPR024686">
    <property type="entry name" value="Adenylate_cyclase_1_CS"/>
</dbReference>
<proteinExistence type="inferred from homology"/>
<keyword evidence="9" id="KW-0115">cAMP biosynthesis</keyword>
<evidence type="ECO:0000256" key="8">
    <source>
        <dbReference type="ARBA" id="ARBA00022840"/>
    </source>
</evidence>
<comment type="caution">
    <text evidence="15">The sequence shown here is derived from an EMBL/GenBank/DDBJ whole genome shotgun (WGS) entry which is preliminary data.</text>
</comment>
<dbReference type="AlphaFoldDB" id="A0A420XEP5"/>
<evidence type="ECO:0000256" key="12">
    <source>
        <dbReference type="ARBA" id="ARBA00032637"/>
    </source>
</evidence>
<dbReference type="RefSeq" id="WP_121124139.1">
    <property type="nucleotide sequence ID" value="NZ_CP016604.1"/>
</dbReference>
<organism evidence="15 16">
    <name type="scientific">Otariodibacter oris</name>
    <dbReference type="NCBI Taxonomy" id="1032623"/>
    <lineage>
        <taxon>Bacteria</taxon>
        <taxon>Pseudomonadati</taxon>
        <taxon>Pseudomonadota</taxon>
        <taxon>Gammaproteobacteria</taxon>
        <taxon>Pasteurellales</taxon>
        <taxon>Pasteurellaceae</taxon>
        <taxon>Otariodibacter</taxon>
    </lineage>
</organism>
<dbReference type="Proteomes" id="UP000280099">
    <property type="component" value="Unassembled WGS sequence"/>
</dbReference>
<evidence type="ECO:0000256" key="6">
    <source>
        <dbReference type="ARBA" id="ARBA00022490"/>
    </source>
</evidence>
<evidence type="ECO:0000256" key="5">
    <source>
        <dbReference type="ARBA" id="ARBA00021420"/>
    </source>
</evidence>
<dbReference type="OrthoDB" id="5571448at2"/>
<dbReference type="PANTHER" id="PTHR38760">
    <property type="entry name" value="ADENYLATE CYCLASE"/>
    <property type="match status" value="1"/>
</dbReference>
<comment type="subcellular location">
    <subcellularLocation>
        <location evidence="2">Cytoplasm</location>
    </subcellularLocation>
</comment>
<evidence type="ECO:0000313" key="16">
    <source>
        <dbReference type="Proteomes" id="UP000280099"/>
    </source>
</evidence>
<feature type="domain" description="Adenylate cyclase class-I N-terminal" evidence="14">
    <location>
        <begin position="24"/>
        <end position="213"/>
    </location>
</feature>
<protein>
    <recommendedName>
        <fullName evidence="5">Adenylate cyclase</fullName>
        <ecNumber evidence="4">4.6.1.1</ecNumber>
    </recommendedName>
    <alternativeName>
        <fullName evidence="11">ATP pyrophosphate-lyase</fullName>
    </alternativeName>
    <alternativeName>
        <fullName evidence="12">Adenylyl cyclase</fullName>
    </alternativeName>
</protein>
<evidence type="ECO:0000256" key="1">
    <source>
        <dbReference type="ARBA" id="ARBA00001593"/>
    </source>
</evidence>
<evidence type="ECO:0000256" key="11">
    <source>
        <dbReference type="ARBA" id="ARBA00032597"/>
    </source>
</evidence>
<sequence length="815" mass="95288">MRELVFTQFETKGSGVSHLADSIHNAKIRIDQLDKLRIQRVLNNNTKEFHQVFSLIPLFIHYNHPDLIGYVEGSPAGLYHFERNNIQDNYFSAHISETINENQDYQFDALYVMGSLGSITQTTLSDIDIWLCHSKAFTENELALLHQKLAKIVQWAKNLGIDINFYLMNPDKFRTEKYYGDISSENSGSAQHYFLLDEFYRSAIRLAGKRILWLHIWEKHLSYQETVEQAINENIIDLEEWLDFGDFSSLELGEYFGASLWQLYKGIDHPYKSAIKILLLESYTAIYPKVALISKKFKRLLSKEKVRYHFDPYLAMLEQVTKYLEGRNEITRLECLRQCFYMKANEGQIDGWKKEELKKLALSWGWKEKDFAELDNKDNWKIKQAVRYQKMLVEQLLKSYRHLINFARKFHIDPSIMPQDTDLLMRKLYSVFEVLPGKVTLINEKIAKNLEEKEVTFVEVSENGPTKQGWYLINHAPLSHYDSTTRYVEYQKNLIQLVAWAYFNGVITVNTQLNIVSQTVSLARLRNFISDLRLSFPAKPPVMNRNDFYHPNEIRNLIVSVNLTNDPTRKMATQSDLTQIDWFNLNSSSQGLVGSVSFIYRNMWNEIITQHIEGNDAILKALKLISNNIYRSSAPPQSVNVFCYSVQLCEPLQKFVMGLVERCIIVQTGKISQKQHTNTFKLAGKKWQLVFGRHVELKECPSDSEHLKAPSEIYNFASAGFLQFFFEDNDNGSFNVFILDKDNNVEIYPECLGQKEDKIKQIIRLHDQDKLDRLEENESFNYPQFYQLLKYNGIISIVPFQSKQHRDYLETMSYC</sequence>
<dbReference type="Pfam" id="PF01295">
    <property type="entry name" value="Adenylate_cycl"/>
    <property type="match status" value="1"/>
</dbReference>
<evidence type="ECO:0000256" key="4">
    <source>
        <dbReference type="ARBA" id="ARBA00012201"/>
    </source>
</evidence>
<dbReference type="GO" id="GO:0004016">
    <property type="term" value="F:adenylate cyclase activity"/>
    <property type="evidence" value="ECO:0007669"/>
    <property type="project" value="UniProtKB-EC"/>
</dbReference>
<evidence type="ECO:0000256" key="9">
    <source>
        <dbReference type="ARBA" id="ARBA00022998"/>
    </source>
</evidence>
<dbReference type="PROSITE" id="PS01092">
    <property type="entry name" value="ADENYLATE_CYCLASE_1_1"/>
    <property type="match status" value="1"/>
</dbReference>
<keyword evidence="10" id="KW-0456">Lyase</keyword>
<comment type="catalytic activity">
    <reaction evidence="1">
        <text>ATP = 3',5'-cyclic AMP + diphosphate</text>
        <dbReference type="Rhea" id="RHEA:15389"/>
        <dbReference type="ChEBI" id="CHEBI:30616"/>
        <dbReference type="ChEBI" id="CHEBI:33019"/>
        <dbReference type="ChEBI" id="CHEBI:58165"/>
        <dbReference type="EC" id="4.6.1.1"/>
    </reaction>
</comment>
<gene>
    <name evidence="15" type="ORF">DES31_1794</name>
</gene>
<dbReference type="GO" id="GO:0005737">
    <property type="term" value="C:cytoplasm"/>
    <property type="evidence" value="ECO:0007669"/>
    <property type="project" value="UniProtKB-SubCell"/>
</dbReference>
<dbReference type="GO" id="GO:0005524">
    <property type="term" value="F:ATP binding"/>
    <property type="evidence" value="ECO:0007669"/>
    <property type="project" value="UniProtKB-KW"/>
</dbReference>
<evidence type="ECO:0000313" key="15">
    <source>
        <dbReference type="EMBL" id="RKR70793.1"/>
    </source>
</evidence>
<evidence type="ECO:0000256" key="13">
    <source>
        <dbReference type="RuleBase" id="RU004184"/>
    </source>
</evidence>
<name>A0A420XEP5_9PAST</name>
<accession>A0A420XEP5</accession>
<dbReference type="Pfam" id="PF12633">
    <property type="entry name" value="Adenyl_cycl_N"/>
    <property type="match status" value="1"/>
</dbReference>
<evidence type="ECO:0000256" key="7">
    <source>
        <dbReference type="ARBA" id="ARBA00022741"/>
    </source>
</evidence>
<keyword evidence="8" id="KW-0067">ATP-binding</keyword>
<evidence type="ECO:0000259" key="14">
    <source>
        <dbReference type="Pfam" id="PF12633"/>
    </source>
</evidence>
<dbReference type="PIRSF" id="PIRSF001444">
    <property type="entry name" value="Adenylate_cycl"/>
    <property type="match status" value="1"/>
</dbReference>
<evidence type="ECO:0000256" key="3">
    <source>
        <dbReference type="ARBA" id="ARBA00007901"/>
    </source>
</evidence>
<dbReference type="EC" id="4.6.1.1" evidence="4"/>
<keyword evidence="6" id="KW-0963">Cytoplasm</keyword>
<reference evidence="15 16" key="1">
    <citation type="submission" date="2018-10" db="EMBL/GenBank/DDBJ databases">
        <title>Genomic Encyclopedia of Type Strains, Phase IV (KMG-IV): sequencing the most valuable type-strain genomes for metagenomic binning, comparative biology and taxonomic classification.</title>
        <authorList>
            <person name="Goeker M."/>
        </authorList>
    </citation>
    <scope>NUCLEOTIDE SEQUENCE [LARGE SCALE GENOMIC DNA]</scope>
    <source>
        <strain evidence="15 16">DSM 23800</strain>
    </source>
</reference>
<dbReference type="EMBL" id="RBJC01000010">
    <property type="protein sequence ID" value="RKR70793.1"/>
    <property type="molecule type" value="Genomic_DNA"/>
</dbReference>
<keyword evidence="7" id="KW-0547">Nucleotide-binding</keyword>
<dbReference type="PANTHER" id="PTHR38760:SF1">
    <property type="entry name" value="ADENYLATE CYCLASE"/>
    <property type="match status" value="1"/>
</dbReference>
<evidence type="ECO:0000256" key="2">
    <source>
        <dbReference type="ARBA" id="ARBA00004496"/>
    </source>
</evidence>
<evidence type="ECO:0000256" key="10">
    <source>
        <dbReference type="ARBA" id="ARBA00023239"/>
    </source>
</evidence>
<dbReference type="InterPro" id="IPR000274">
    <property type="entry name" value="Adenylate_cyclase_1"/>
</dbReference>
<dbReference type="InterPro" id="IPR024685">
    <property type="entry name" value="Adenylate_cyclase_1_N"/>
</dbReference>
<keyword evidence="16" id="KW-1185">Reference proteome</keyword>